<reference evidence="10" key="3">
    <citation type="submission" date="2025-09" db="UniProtKB">
        <authorList>
            <consortium name="Ensembl"/>
        </authorList>
    </citation>
    <scope>IDENTIFICATION</scope>
</reference>
<dbReference type="GO" id="GO:0015630">
    <property type="term" value="C:microtubule cytoskeleton"/>
    <property type="evidence" value="ECO:0007669"/>
    <property type="project" value="Ensembl"/>
</dbReference>
<dbReference type="FunFam" id="1.10.472.10:FF:000001">
    <property type="entry name" value="G2/mitotic-specific cyclin"/>
    <property type="match status" value="1"/>
</dbReference>
<dbReference type="AlphaFoldDB" id="A0A8I5NY88"/>
<dbReference type="GeneID" id="101003474"/>
<keyword evidence="4 6" id="KW-0195">Cyclin</keyword>
<dbReference type="InterPro" id="IPR039361">
    <property type="entry name" value="Cyclin"/>
</dbReference>
<evidence type="ECO:0000256" key="7">
    <source>
        <dbReference type="SAM" id="MobiDB-lite"/>
    </source>
</evidence>
<proteinExistence type="inferred from homology"/>
<keyword evidence="11" id="KW-1185">Reference proteome</keyword>
<dbReference type="SMART" id="SM00385">
    <property type="entry name" value="CYCLIN"/>
    <property type="match status" value="2"/>
</dbReference>
<dbReference type="GeneTree" id="ENSGT00940000157940"/>
<reference evidence="10" key="2">
    <citation type="submission" date="2025-08" db="UniProtKB">
        <authorList>
            <consortium name="Ensembl"/>
        </authorList>
    </citation>
    <scope>IDENTIFICATION</scope>
</reference>
<dbReference type="Gene3D" id="1.10.472.10">
    <property type="entry name" value="Cyclin-like"/>
    <property type="match status" value="2"/>
</dbReference>
<dbReference type="PROSITE" id="PS00292">
    <property type="entry name" value="CYCLINS"/>
    <property type="match status" value="1"/>
</dbReference>
<dbReference type="RefSeq" id="XP_009190036.2">
    <property type="nucleotide sequence ID" value="XM_009191772.3"/>
</dbReference>
<dbReference type="GO" id="GO:0097123">
    <property type="term" value="C:cyclin A1-CDK2 complex"/>
    <property type="evidence" value="ECO:0007669"/>
    <property type="project" value="Ensembl"/>
</dbReference>
<dbReference type="CDD" id="cd20560">
    <property type="entry name" value="CYCLIN_CCNA1_rpt1"/>
    <property type="match status" value="1"/>
</dbReference>
<keyword evidence="2" id="KW-0132">Cell division</keyword>
<keyword evidence="3" id="KW-0498">Mitosis</keyword>
<dbReference type="Pfam" id="PF00134">
    <property type="entry name" value="Cyclin_N"/>
    <property type="match status" value="1"/>
</dbReference>
<protein>
    <submittedName>
        <fullName evidence="10">Cyclin A1</fullName>
    </submittedName>
</protein>
<comment type="similarity">
    <text evidence="1">Belongs to the cyclin family. Cyclin AB subfamily.</text>
</comment>
<evidence type="ECO:0000256" key="6">
    <source>
        <dbReference type="RuleBase" id="RU000383"/>
    </source>
</evidence>
<evidence type="ECO:0000256" key="3">
    <source>
        <dbReference type="ARBA" id="ARBA00022776"/>
    </source>
</evidence>
<reference evidence="10 11" key="1">
    <citation type="submission" date="2012-03" db="EMBL/GenBank/DDBJ databases">
        <title>Whole Genome Assembly of Papio anubis.</title>
        <authorList>
            <person name="Liu Y.L."/>
            <person name="Abraham K.A."/>
            <person name="Akbar H.A."/>
            <person name="Ali S.A."/>
            <person name="Anosike U.A."/>
            <person name="Aqrawi P.A."/>
            <person name="Arias F.A."/>
            <person name="Attaway T.A."/>
            <person name="Awwad R.A."/>
            <person name="Babu C.B."/>
            <person name="Bandaranaike D.B."/>
            <person name="Battles P.B."/>
            <person name="Bell A.B."/>
            <person name="Beltran B.B."/>
            <person name="Berhane-Mersha D.B."/>
            <person name="Bess C.B."/>
            <person name="Bickham C.B."/>
            <person name="Bolden T.B."/>
            <person name="Carter K.C."/>
            <person name="Chau D.C."/>
            <person name="Chavez A.C."/>
            <person name="Clerc-Blankenburg K.C."/>
            <person name="Coyle M.C."/>
            <person name="Dao M.D."/>
            <person name="Davila M.L.D."/>
            <person name="Davy-Carroll L.D."/>
            <person name="Denson S.D."/>
            <person name="Dinh H.D."/>
            <person name="Fernandez S.F."/>
            <person name="Fernando P.F."/>
            <person name="Forbes L.F."/>
            <person name="Francis C.F."/>
            <person name="Francisco L.F."/>
            <person name="Fu Q.F."/>
            <person name="Garcia-Iii R.G."/>
            <person name="Garrett T.G."/>
            <person name="Gross S.G."/>
            <person name="Gubbala S.G."/>
            <person name="Hirani K.H."/>
            <person name="Hogues M.H."/>
            <person name="Hollins B.H."/>
            <person name="Jackson L.J."/>
            <person name="Javaid M.J."/>
            <person name="Jhangiani S.J."/>
            <person name="Johnson A.J."/>
            <person name="Johnson B.J."/>
            <person name="Jones J.J."/>
            <person name="Joshi V.J."/>
            <person name="Kalu J.K."/>
            <person name="Khan N.K."/>
            <person name="Korchina V.K."/>
            <person name="Kovar C.K."/>
            <person name="Lago L.L."/>
            <person name="Lara F.L."/>
            <person name="Le T.-K.L."/>
            <person name="Lee S.L."/>
            <person name="Legall-Iii F.L."/>
            <person name="Lemon S.L."/>
            <person name="Liu J.L."/>
            <person name="Liu Y.-S.L."/>
            <person name="Liyanage D.L."/>
            <person name="Lopez J.L."/>
            <person name="Lorensuhewa L.L."/>
            <person name="Mata R.M."/>
            <person name="Mathew T.M."/>
            <person name="Mercado C.M."/>
            <person name="Mercado I.M."/>
            <person name="Morales K.M."/>
            <person name="Morgan M.M."/>
            <person name="Munidasa M.M."/>
            <person name="Ngo D.N."/>
            <person name="Nguyen L.N."/>
            <person name="Nguyen T.N."/>
            <person name="Nguyen N.N."/>
            <person name="Obregon M.O."/>
            <person name="Okwuonu G.O."/>
            <person name="Ongeri F.O."/>
            <person name="Onwere C.O."/>
            <person name="Osifeso I.O."/>
            <person name="Parra A.P."/>
            <person name="Patil S.P."/>
            <person name="Perez A.P."/>
            <person name="Perez Y.P."/>
            <person name="Pham C.P."/>
            <person name="Pu L.-L.P."/>
            <person name="Puazo M.P."/>
            <person name="Quiroz J.Q."/>
            <person name="Rouhana J.R."/>
            <person name="Ruiz M.R."/>
            <person name="Ruiz S.-J.R."/>
            <person name="Saada N.S."/>
            <person name="Santibanez J.S."/>
            <person name="Scheel M.S."/>
            <person name="Schneider B.S."/>
            <person name="Simmons D.S."/>
            <person name="Sisson I.S."/>
            <person name="Tang L.-Y.T."/>
            <person name="Thornton R.T."/>
            <person name="Tisius J.T."/>
            <person name="Toledanes G.T."/>
            <person name="Trejos Z.T."/>
            <person name="Usmani K.U."/>
            <person name="Varghese R.V."/>
            <person name="Vattathil S.V."/>
            <person name="Vee V.V."/>
            <person name="Walker D.W."/>
            <person name="Weissenberger G.W."/>
            <person name="White C.W."/>
            <person name="Williams A.W."/>
            <person name="Woodworth J.W."/>
            <person name="Wright R.W."/>
            <person name="Zhu Y.Z."/>
            <person name="Han Y.H."/>
            <person name="Newsham I.N."/>
            <person name="Nazareth L.N."/>
            <person name="Worley K.W."/>
            <person name="Muzny D.M."/>
            <person name="Rogers J.R."/>
            <person name="Gibbs R.G."/>
        </authorList>
    </citation>
    <scope>NUCLEOTIDE SEQUENCE [LARGE SCALE GENOMIC DNA]</scope>
</reference>
<feature type="region of interest" description="Disordered" evidence="7">
    <location>
        <begin position="12"/>
        <end position="130"/>
    </location>
</feature>
<dbReference type="PANTHER" id="PTHR10177">
    <property type="entry name" value="CYCLINS"/>
    <property type="match status" value="1"/>
</dbReference>
<name>A0A8I5NY88_PAPAN</name>
<dbReference type="InterPro" id="IPR004367">
    <property type="entry name" value="Cyclin_C-dom"/>
</dbReference>
<evidence type="ECO:0000313" key="11">
    <source>
        <dbReference type="Proteomes" id="UP000028761"/>
    </source>
</evidence>
<dbReference type="Proteomes" id="UP000028761">
    <property type="component" value="Chromosome 15"/>
</dbReference>
<dbReference type="Ensembl" id="ENSPANT00000070852.1">
    <property type="protein sequence ID" value="ENSPANP00000060075.1"/>
    <property type="gene ID" value="ENSPANG00000021629.3"/>
</dbReference>
<evidence type="ECO:0000256" key="4">
    <source>
        <dbReference type="ARBA" id="ARBA00023127"/>
    </source>
</evidence>
<dbReference type="CTD" id="8900"/>
<dbReference type="InterPro" id="IPR048258">
    <property type="entry name" value="Cyclins_cyclin-box"/>
</dbReference>
<dbReference type="InterPro" id="IPR013763">
    <property type="entry name" value="Cyclin-like_dom"/>
</dbReference>
<evidence type="ECO:0000259" key="9">
    <source>
        <dbReference type="SMART" id="SM01332"/>
    </source>
</evidence>
<evidence type="ECO:0000313" key="10">
    <source>
        <dbReference type="Ensembl" id="ENSPANP00000060075.1"/>
    </source>
</evidence>
<accession>A0A8I5NY88</accession>
<evidence type="ECO:0000256" key="1">
    <source>
        <dbReference type="ARBA" id="ARBA00006955"/>
    </source>
</evidence>
<dbReference type="InterPro" id="IPR036915">
    <property type="entry name" value="Cyclin-like_sf"/>
</dbReference>
<feature type="domain" description="Cyclin-like" evidence="8">
    <location>
        <begin position="465"/>
        <end position="547"/>
    </location>
</feature>
<feature type="domain" description="Cyclin C-terminal" evidence="9">
    <location>
        <begin position="461"/>
        <end position="578"/>
    </location>
</feature>
<gene>
    <name evidence="10" type="primary">CCNA1</name>
</gene>
<dbReference type="SMART" id="SM01332">
    <property type="entry name" value="Cyclin_C"/>
    <property type="match status" value="1"/>
</dbReference>
<dbReference type="InterPro" id="IPR032447">
    <property type="entry name" value="Cyclin-A_N"/>
</dbReference>
<organism evidence="10 11">
    <name type="scientific">Papio anubis</name>
    <name type="common">Olive baboon</name>
    <dbReference type="NCBI Taxonomy" id="9555"/>
    <lineage>
        <taxon>Eukaryota</taxon>
        <taxon>Metazoa</taxon>
        <taxon>Chordata</taxon>
        <taxon>Craniata</taxon>
        <taxon>Vertebrata</taxon>
        <taxon>Euteleostomi</taxon>
        <taxon>Mammalia</taxon>
        <taxon>Eutheria</taxon>
        <taxon>Euarchontoglires</taxon>
        <taxon>Primates</taxon>
        <taxon>Haplorrhini</taxon>
        <taxon>Catarrhini</taxon>
        <taxon>Cercopithecidae</taxon>
        <taxon>Cercopithecinae</taxon>
        <taxon>Papio</taxon>
    </lineage>
</organism>
<evidence type="ECO:0000259" key="8">
    <source>
        <dbReference type="SMART" id="SM00385"/>
    </source>
</evidence>
<feature type="compositionally biased region" description="Basic residues" evidence="7">
    <location>
        <begin position="21"/>
        <end position="35"/>
    </location>
</feature>
<evidence type="ECO:0000256" key="2">
    <source>
        <dbReference type="ARBA" id="ARBA00022618"/>
    </source>
</evidence>
<dbReference type="OMA" id="DYCLFLD"/>
<dbReference type="SUPFAM" id="SSF47954">
    <property type="entry name" value="Cyclin-like"/>
    <property type="match status" value="2"/>
</dbReference>
<dbReference type="CDD" id="cd20563">
    <property type="entry name" value="CYCLIN_CCNA1_rpt2"/>
    <property type="match status" value="1"/>
</dbReference>
<feature type="domain" description="Cyclin-like" evidence="8">
    <location>
        <begin position="368"/>
        <end position="452"/>
    </location>
</feature>
<dbReference type="GO" id="GO:0051301">
    <property type="term" value="P:cell division"/>
    <property type="evidence" value="ECO:0007669"/>
    <property type="project" value="UniProtKB-KW"/>
</dbReference>
<dbReference type="InterPro" id="IPR006671">
    <property type="entry name" value="Cyclin_N"/>
</dbReference>
<dbReference type="Pfam" id="PF16500">
    <property type="entry name" value="Cyclin_N2"/>
    <property type="match status" value="1"/>
</dbReference>
<dbReference type="Pfam" id="PF02984">
    <property type="entry name" value="Cyclin_C"/>
    <property type="match status" value="1"/>
</dbReference>
<sequence length="584" mass="65431">METPHCRDCTWGHLAASRPPPGRKRRWVSRPRARRALGPAWAGRRSLRSPEGPASLSRARVLRSGPRRRRYRGVVSGCWENGSQKQSLPKPGPSWGGRVRPPRPGARTRGYVCRLRPPAPPGPGGDAQLELEGRRPLVPQGPERPGVAARPPGASQQRVESEAMHCSNPKNGVVLATVARGPDACQILTRAPLGQDPPQRTVLGLLTENGQYRRTCGQGITRIRCYSGSENAFPPAGKKALPDCGVQEPPKQGFDIYMDELEQGDGDSCSGREGMAFEDVYEVDTSTLKSDLHFLLDFNTVSPMLVDSSLLSQSEEISSLGTDVTNVTEYAEEIYQYLREAEIRHRPKAHYMKKQPDITEDMRTILVDWLVEVGEEYKLRAETLYLAVNFLDRFLSCMSVLRGKLQLVGTAAILLASKYEEIYPPEVDEFVYITDDTYTKRQLLKMEHLLLKVLAFDLTVPTTNQFLLQYLRRQGVCVRTENLAKYVAELSLLEADPFLKYLPSLIAAAAFCLANYTVNKHFWPETLAAFTGYSLSEIVPCLSELHKAYLDIPHRPQQAIREKYKASKYLRVSLMEPPSVLLLQ</sequence>
<keyword evidence="5" id="KW-0131">Cell cycle</keyword>
<evidence type="ECO:0000256" key="5">
    <source>
        <dbReference type="ARBA" id="ARBA00023306"/>
    </source>
</evidence>